<dbReference type="HAMAP" id="MF_01479">
    <property type="entry name" value="WhiB"/>
    <property type="match status" value="1"/>
</dbReference>
<evidence type="ECO:0000256" key="6">
    <source>
        <dbReference type="ARBA" id="ARBA00023014"/>
    </source>
</evidence>
<keyword evidence="3 11" id="KW-0004">4Fe-4S</keyword>
<dbReference type="AlphaFoldDB" id="A0A6G3TDF5"/>
<evidence type="ECO:0000256" key="9">
    <source>
        <dbReference type="ARBA" id="ARBA00023157"/>
    </source>
</evidence>
<comment type="subcellular location">
    <subcellularLocation>
        <location evidence="1 11">Cytoplasm</location>
    </subcellularLocation>
</comment>
<feature type="binding site" evidence="11">
    <location>
        <position position="44"/>
    </location>
    <ligand>
        <name>[4Fe-4S] cluster</name>
        <dbReference type="ChEBI" id="CHEBI:49883"/>
    </ligand>
</feature>
<dbReference type="Pfam" id="PF02467">
    <property type="entry name" value="Whib"/>
    <property type="match status" value="1"/>
</dbReference>
<dbReference type="GO" id="GO:0051539">
    <property type="term" value="F:4 iron, 4 sulfur cluster binding"/>
    <property type="evidence" value="ECO:0007669"/>
    <property type="project" value="UniProtKB-UniRule"/>
</dbReference>
<keyword evidence="4 11" id="KW-0479">Metal-binding</keyword>
<dbReference type="Proteomes" id="UP000475666">
    <property type="component" value="Unassembled WGS sequence"/>
</dbReference>
<proteinExistence type="inferred from homology"/>
<evidence type="ECO:0000256" key="11">
    <source>
        <dbReference type="HAMAP-Rule" id="MF_01479"/>
    </source>
</evidence>
<comment type="caution">
    <text evidence="14">The sequence shown here is derived from an EMBL/GenBank/DDBJ whole genome shotgun (WGS) entry which is preliminary data.</text>
</comment>
<gene>
    <name evidence="11" type="primary">whiB</name>
    <name evidence="14" type="ORF">G3I66_15935</name>
</gene>
<dbReference type="PROSITE" id="PS51674">
    <property type="entry name" value="4FE4S_WBL"/>
    <property type="match status" value="1"/>
</dbReference>
<name>A0A6G3TDF5_9ACTN</name>
<dbReference type="InterPro" id="IPR034768">
    <property type="entry name" value="4FE4S_WBL"/>
</dbReference>
<evidence type="ECO:0000256" key="4">
    <source>
        <dbReference type="ARBA" id="ARBA00022723"/>
    </source>
</evidence>
<dbReference type="GO" id="GO:0045892">
    <property type="term" value="P:negative regulation of DNA-templated transcription"/>
    <property type="evidence" value="ECO:0007669"/>
    <property type="project" value="TreeGrafter"/>
</dbReference>
<reference evidence="14 15" key="1">
    <citation type="submission" date="2020-01" db="EMBL/GenBank/DDBJ databases">
        <title>Insect and environment-associated Actinomycetes.</title>
        <authorList>
            <person name="Currrie C."/>
            <person name="Chevrette M."/>
            <person name="Carlson C."/>
            <person name="Stubbendieck R."/>
            <person name="Wendt-Pienkowski E."/>
        </authorList>
    </citation>
    <scope>NUCLEOTIDE SEQUENCE [LARGE SCALE GENOMIC DNA]</scope>
    <source>
        <strain evidence="14 15">SID7739</strain>
    </source>
</reference>
<feature type="domain" description="4Fe-4S Wbl-type" evidence="13">
    <location>
        <begin position="15"/>
        <end position="77"/>
    </location>
</feature>
<dbReference type="GO" id="GO:0045454">
    <property type="term" value="P:cell redox homeostasis"/>
    <property type="evidence" value="ECO:0007669"/>
    <property type="project" value="TreeGrafter"/>
</dbReference>
<dbReference type="GO" id="GO:0003677">
    <property type="term" value="F:DNA binding"/>
    <property type="evidence" value="ECO:0007669"/>
    <property type="project" value="UniProtKB-UniRule"/>
</dbReference>
<keyword evidence="6 11" id="KW-0411">Iron-sulfur</keyword>
<dbReference type="PANTHER" id="PTHR38839">
    <property type="entry name" value="TRANSCRIPTIONAL REGULATOR WHID-RELATED"/>
    <property type="match status" value="1"/>
</dbReference>
<sequence>MVSLRFLWNTRHRPACHSEDPELFFPVGDSGPALVLIAEAKAVCGRCPLERECREWAVGTGESAGVWGGLTDEERRALCRRETSTGGDGTTPSARPYDG</sequence>
<evidence type="ECO:0000256" key="10">
    <source>
        <dbReference type="ARBA" id="ARBA00023163"/>
    </source>
</evidence>
<dbReference type="GO" id="GO:0046872">
    <property type="term" value="F:metal ion binding"/>
    <property type="evidence" value="ECO:0007669"/>
    <property type="project" value="UniProtKB-KW"/>
</dbReference>
<comment type="function">
    <text evidence="11">Acts as a transcriptional regulator. Probably redox-responsive. The apo- but not holo-form probably binds DNA.</text>
</comment>
<evidence type="ECO:0000313" key="15">
    <source>
        <dbReference type="Proteomes" id="UP000475666"/>
    </source>
</evidence>
<evidence type="ECO:0000313" key="14">
    <source>
        <dbReference type="EMBL" id="NEC34652.1"/>
    </source>
</evidence>
<protein>
    <recommendedName>
        <fullName evidence="11">Transcriptional regulator WhiB</fullName>
    </recommendedName>
</protein>
<keyword evidence="9 11" id="KW-1015">Disulfide bond</keyword>
<evidence type="ECO:0000256" key="2">
    <source>
        <dbReference type="ARBA" id="ARBA00006597"/>
    </source>
</evidence>
<keyword evidence="7 11" id="KW-0805">Transcription regulation</keyword>
<keyword evidence="11" id="KW-0963">Cytoplasm</keyword>
<feature type="binding site" evidence="11">
    <location>
        <position position="47"/>
    </location>
    <ligand>
        <name>[4Fe-4S] cluster</name>
        <dbReference type="ChEBI" id="CHEBI:49883"/>
    </ligand>
</feature>
<evidence type="ECO:0000256" key="3">
    <source>
        <dbReference type="ARBA" id="ARBA00022485"/>
    </source>
</evidence>
<dbReference type="RefSeq" id="WP_164274853.1">
    <property type="nucleotide sequence ID" value="NZ_JAAGMQ010000454.1"/>
</dbReference>
<dbReference type="GO" id="GO:0047134">
    <property type="term" value="F:protein-disulfide reductase [NAD(P)H] activity"/>
    <property type="evidence" value="ECO:0007669"/>
    <property type="project" value="TreeGrafter"/>
</dbReference>
<comment type="similarity">
    <text evidence="2 11">Belongs to the WhiB family.</text>
</comment>
<keyword evidence="10 11" id="KW-0804">Transcription</keyword>
<dbReference type="EMBL" id="JAAGMQ010000454">
    <property type="protein sequence ID" value="NEC34652.1"/>
    <property type="molecule type" value="Genomic_DNA"/>
</dbReference>
<organism evidence="14 15">
    <name type="scientific">Streptomyces rubrogriseus</name>
    <dbReference type="NCBI Taxonomy" id="194673"/>
    <lineage>
        <taxon>Bacteria</taxon>
        <taxon>Bacillati</taxon>
        <taxon>Actinomycetota</taxon>
        <taxon>Actinomycetes</taxon>
        <taxon>Kitasatosporales</taxon>
        <taxon>Streptomycetaceae</taxon>
        <taxon>Streptomyces</taxon>
        <taxon>Streptomyces violaceoruber group</taxon>
    </lineage>
</organism>
<feature type="region of interest" description="Disordered" evidence="12">
    <location>
        <begin position="78"/>
        <end position="99"/>
    </location>
</feature>
<dbReference type="GO" id="GO:0035731">
    <property type="term" value="F:dinitrosyl-iron complex binding"/>
    <property type="evidence" value="ECO:0007669"/>
    <property type="project" value="UniProtKB-UniRule"/>
</dbReference>
<comment type="PTM">
    <text evidence="11">The Fe-S cluster can be nitrosylated by nitric oxide (NO).</text>
</comment>
<evidence type="ECO:0000256" key="8">
    <source>
        <dbReference type="ARBA" id="ARBA00023125"/>
    </source>
</evidence>
<accession>A0A6G3TDF5</accession>
<keyword evidence="8 11" id="KW-0238">DNA-binding</keyword>
<dbReference type="InterPro" id="IPR003482">
    <property type="entry name" value="Whib"/>
</dbReference>
<feature type="binding site" evidence="11">
    <location>
        <position position="16"/>
    </location>
    <ligand>
        <name>[4Fe-4S] cluster</name>
        <dbReference type="ChEBI" id="CHEBI:49883"/>
    </ligand>
</feature>
<comment type="PTM">
    <text evidence="11">Upon Fe-S cluster removal intramolecular disulfide bonds are formed.</text>
</comment>
<comment type="cofactor">
    <cofactor evidence="11">
        <name>[4Fe-4S] cluster</name>
        <dbReference type="ChEBI" id="CHEBI:49883"/>
    </cofactor>
    <text evidence="11">Binds 1 [4Fe-4S] cluster per subunit. Following nitrosylation of the [4Fe-4S] cluster binds 1 [4Fe-8(NO)] cluster per subunit.</text>
</comment>
<evidence type="ECO:0000256" key="1">
    <source>
        <dbReference type="ARBA" id="ARBA00004496"/>
    </source>
</evidence>
<keyword evidence="5 11" id="KW-0408">Iron</keyword>
<evidence type="ECO:0000256" key="5">
    <source>
        <dbReference type="ARBA" id="ARBA00023004"/>
    </source>
</evidence>
<dbReference type="PANTHER" id="PTHR38839:SF6">
    <property type="entry name" value="TRANSCRIPTIONAL REGULATOR WHIB1"/>
    <property type="match status" value="1"/>
</dbReference>
<evidence type="ECO:0000259" key="13">
    <source>
        <dbReference type="PROSITE" id="PS51674"/>
    </source>
</evidence>
<dbReference type="GO" id="GO:0005737">
    <property type="term" value="C:cytoplasm"/>
    <property type="evidence" value="ECO:0007669"/>
    <property type="project" value="UniProtKB-SubCell"/>
</dbReference>
<evidence type="ECO:0000256" key="7">
    <source>
        <dbReference type="ARBA" id="ARBA00023015"/>
    </source>
</evidence>
<evidence type="ECO:0000256" key="12">
    <source>
        <dbReference type="SAM" id="MobiDB-lite"/>
    </source>
</evidence>
<feature type="binding site" evidence="11">
    <location>
        <position position="53"/>
    </location>
    <ligand>
        <name>[4Fe-4S] cluster</name>
        <dbReference type="ChEBI" id="CHEBI:49883"/>
    </ligand>
</feature>